<accession>A0A1X7VB10</accession>
<dbReference type="InParanoid" id="A0A1X7VB10"/>
<dbReference type="GO" id="GO:0005509">
    <property type="term" value="F:calcium ion binding"/>
    <property type="evidence" value="ECO:0007669"/>
    <property type="project" value="InterPro"/>
</dbReference>
<dbReference type="KEGG" id="aqu:100637998"/>
<sequence length="457" mass="50388">MPEETNEPSSHGATPKHQGERHKAIQPAKTCPKCEDFVKNGSSIHWTLAYRRCRCHRSWKYSLPEETLSFDTRCVSAMKRSASFNAYKPGQSLLIPRKQGKGTLATPWLSTAAAASPAATGRKNMLIKRFTMPNNPHLPPLASSVKLNSVKVRDKVNASKSRDENNHTVLQSNGGVEPLASNSSSSSSHKQVSFCVVDSPTHHTSSNNAGRVVAMKKDKLETQSSIPSLPQIQSNCGLIQSILTNGGATTVSSSTDSESEEGTGGAKTTSVLVAKKPGRFEFINLLKCVQNQTKLLGSDLFDLLDTNDDGHLSFAETMSGLTKSWQNSSAILKLEYHLKPLYHMLGDDTYFGKRDFILCFAIAQIFKENNSSIPYLSNVDTQFYCKTVKLLMEMITECKEIDVHARVSIPEIESSVKKLGGKISFNIATALKLKRHVEGFTYLELLLFCPYLLTIHK</sequence>
<dbReference type="Proteomes" id="UP000007879">
    <property type="component" value="Unassembled WGS sequence"/>
</dbReference>
<dbReference type="OrthoDB" id="10007716at2759"/>
<feature type="compositionally biased region" description="Basic and acidic residues" evidence="1">
    <location>
        <begin position="156"/>
        <end position="166"/>
    </location>
</feature>
<evidence type="ECO:0000259" key="2">
    <source>
        <dbReference type="PROSITE" id="PS50222"/>
    </source>
</evidence>
<dbReference type="InterPro" id="IPR002048">
    <property type="entry name" value="EF_hand_dom"/>
</dbReference>
<name>A0A1X7VB10_AMPQE</name>
<keyword evidence="4" id="KW-1185">Reference proteome</keyword>
<gene>
    <name evidence="3" type="primary">100637998</name>
</gene>
<feature type="region of interest" description="Disordered" evidence="1">
    <location>
        <begin position="1"/>
        <end position="26"/>
    </location>
</feature>
<feature type="region of interest" description="Disordered" evidence="1">
    <location>
        <begin position="156"/>
        <end position="187"/>
    </location>
</feature>
<feature type="region of interest" description="Disordered" evidence="1">
    <location>
        <begin position="249"/>
        <end position="268"/>
    </location>
</feature>
<dbReference type="PROSITE" id="PS50222">
    <property type="entry name" value="EF_HAND_2"/>
    <property type="match status" value="1"/>
</dbReference>
<dbReference type="AlphaFoldDB" id="A0A1X7VB10"/>
<reference evidence="4" key="1">
    <citation type="journal article" date="2010" name="Nature">
        <title>The Amphimedon queenslandica genome and the evolution of animal complexity.</title>
        <authorList>
            <person name="Srivastava M."/>
            <person name="Simakov O."/>
            <person name="Chapman J."/>
            <person name="Fahey B."/>
            <person name="Gauthier M.E."/>
            <person name="Mitros T."/>
            <person name="Richards G.S."/>
            <person name="Conaco C."/>
            <person name="Dacre M."/>
            <person name="Hellsten U."/>
            <person name="Larroux C."/>
            <person name="Putnam N.H."/>
            <person name="Stanke M."/>
            <person name="Adamska M."/>
            <person name="Darling A."/>
            <person name="Degnan S.M."/>
            <person name="Oakley T.H."/>
            <person name="Plachetzki D.C."/>
            <person name="Zhai Y."/>
            <person name="Adamski M."/>
            <person name="Calcino A."/>
            <person name="Cummins S.F."/>
            <person name="Goodstein D.M."/>
            <person name="Harris C."/>
            <person name="Jackson D.J."/>
            <person name="Leys S.P."/>
            <person name="Shu S."/>
            <person name="Woodcroft B.J."/>
            <person name="Vervoort M."/>
            <person name="Kosik K.S."/>
            <person name="Manning G."/>
            <person name="Degnan B.M."/>
            <person name="Rokhsar D.S."/>
        </authorList>
    </citation>
    <scope>NUCLEOTIDE SEQUENCE [LARGE SCALE GENOMIC DNA]</scope>
</reference>
<evidence type="ECO:0000313" key="3">
    <source>
        <dbReference type="EnsemblMetazoa" id="Aqu2.1.37211_001"/>
    </source>
</evidence>
<organism evidence="3">
    <name type="scientific">Amphimedon queenslandica</name>
    <name type="common">Sponge</name>
    <dbReference type="NCBI Taxonomy" id="400682"/>
    <lineage>
        <taxon>Eukaryota</taxon>
        <taxon>Metazoa</taxon>
        <taxon>Porifera</taxon>
        <taxon>Demospongiae</taxon>
        <taxon>Heteroscleromorpha</taxon>
        <taxon>Haplosclerida</taxon>
        <taxon>Niphatidae</taxon>
        <taxon>Amphimedon</taxon>
    </lineage>
</organism>
<evidence type="ECO:0000313" key="4">
    <source>
        <dbReference type="Proteomes" id="UP000007879"/>
    </source>
</evidence>
<dbReference type="EnsemblMetazoa" id="XM_011404333.2">
    <property type="protein sequence ID" value="XP_011402635.2"/>
    <property type="gene ID" value="LOC100637998"/>
</dbReference>
<dbReference type="EnsemblMetazoa" id="Aqu2.1.37211_001">
    <property type="protein sequence ID" value="Aqu2.1.37211_001"/>
    <property type="gene ID" value="Aqu2.1.37211"/>
</dbReference>
<protein>
    <recommendedName>
        <fullName evidence="2">EF-hand domain-containing protein</fullName>
    </recommendedName>
</protein>
<reference evidence="3" key="2">
    <citation type="submission" date="2017-05" db="UniProtKB">
        <authorList>
            <consortium name="EnsemblMetazoa"/>
        </authorList>
    </citation>
    <scope>IDENTIFICATION</scope>
</reference>
<proteinExistence type="predicted"/>
<evidence type="ECO:0000256" key="1">
    <source>
        <dbReference type="SAM" id="MobiDB-lite"/>
    </source>
</evidence>
<feature type="domain" description="EF-hand" evidence="2">
    <location>
        <begin position="299"/>
        <end position="327"/>
    </location>
</feature>